<organism evidence="2 3">
    <name type="scientific">Dryococelus australis</name>
    <dbReference type="NCBI Taxonomy" id="614101"/>
    <lineage>
        <taxon>Eukaryota</taxon>
        <taxon>Metazoa</taxon>
        <taxon>Ecdysozoa</taxon>
        <taxon>Arthropoda</taxon>
        <taxon>Hexapoda</taxon>
        <taxon>Insecta</taxon>
        <taxon>Pterygota</taxon>
        <taxon>Neoptera</taxon>
        <taxon>Polyneoptera</taxon>
        <taxon>Phasmatodea</taxon>
        <taxon>Verophasmatodea</taxon>
        <taxon>Anareolatae</taxon>
        <taxon>Phasmatidae</taxon>
        <taxon>Eurycanthinae</taxon>
        <taxon>Dryococelus</taxon>
    </lineage>
</organism>
<keyword evidence="1" id="KW-0732">Signal</keyword>
<evidence type="ECO:0000313" key="3">
    <source>
        <dbReference type="Proteomes" id="UP001159363"/>
    </source>
</evidence>
<proteinExistence type="predicted"/>
<comment type="caution">
    <text evidence="2">The sequence shown here is derived from an EMBL/GenBank/DDBJ whole genome shotgun (WGS) entry which is preliminary data.</text>
</comment>
<reference evidence="2 3" key="1">
    <citation type="submission" date="2023-02" db="EMBL/GenBank/DDBJ databases">
        <title>LHISI_Scaffold_Assembly.</title>
        <authorList>
            <person name="Stuart O.P."/>
            <person name="Cleave R."/>
            <person name="Magrath M.J.L."/>
            <person name="Mikheyev A.S."/>
        </authorList>
    </citation>
    <scope>NUCLEOTIDE SEQUENCE [LARGE SCALE GENOMIC DNA]</scope>
    <source>
        <strain evidence="2">Daus_M_001</strain>
        <tissue evidence="2">Leg muscle</tissue>
    </source>
</reference>
<evidence type="ECO:0000313" key="2">
    <source>
        <dbReference type="EMBL" id="KAJ8880442.1"/>
    </source>
</evidence>
<feature type="chain" id="PRO_5046227586" evidence="1">
    <location>
        <begin position="21"/>
        <end position="739"/>
    </location>
</feature>
<evidence type="ECO:0000256" key="1">
    <source>
        <dbReference type="SAM" id="SignalP"/>
    </source>
</evidence>
<protein>
    <submittedName>
        <fullName evidence="2">Uncharacterized protein</fullName>
    </submittedName>
</protein>
<dbReference type="Proteomes" id="UP001159363">
    <property type="component" value="Chromosome 5"/>
</dbReference>
<dbReference type="EMBL" id="JARBHB010000006">
    <property type="protein sequence ID" value="KAJ8880442.1"/>
    <property type="molecule type" value="Genomic_DNA"/>
</dbReference>
<gene>
    <name evidence="2" type="ORF">PR048_016911</name>
</gene>
<accession>A0ABQ9H806</accession>
<name>A0ABQ9H806_9NEOP</name>
<feature type="signal peptide" evidence="1">
    <location>
        <begin position="1"/>
        <end position="20"/>
    </location>
</feature>
<sequence length="739" mass="83710">MAVSAIWAWPLSYWLHEVLGTRLVYDWLPHATNFSLWAGLPAEEQITMLGKRSVPDTEELSTRSAILSVSDKNPLHAFLLSLSRWPDLREASGPSVCINNRDVPPLVPRTLLLPALKIREMEGNPDNPMITKLGDTVWHCSSESMVYIQNSITPLDCQKIIENVTSSEDCEALREIVYDWKEHLKSNPVIPIKPHMIERSRAENVKKITKASERVNVDVSTQNNRPCPQHSHAPMFLNRKRVPVLFSESATSHASVYSKLHTTKANRHSTSCADRPYGKYCINTTSRLKLVKDARFVPRVGQFVLVSRALQRSGIIVRLFQVSEEIWAARNMTLRADEGDGAGIIAIYEALPNYTLPDGANSRRGSEQCRAELTKVLEVDVRVYPSPVVSSFQWPDDKKTPPAVYTALYRLRCPHSLASGGGTKVPTKQDSDYSRHLGVTQHLVMELRAKVILFLQTTRSIFLSVGIYYSPVVFRAVAMYLYTYHISVTNGPCVSIGRYQWHVLQPCDFSVSRHSFFNNLVFISCSLITSPQCESEWAGIHDTRREIMSVEFRLHDRWQPCYECTLYGVSVASTNELYVEITKARSAFERLLSVYYITASQAEHLGQNELFCQGMLREQQNSPFFPTRFANIINAHLFMAVVVTEKQANVGMSLFTSPLRSDIEIDNCSASLRNISYRLLGPGHYESSARRPLRASIGTYSLSGYGIVWKRDLRLNGHLTLWKIFQLVLLAPDEYTSRL</sequence>
<keyword evidence="3" id="KW-1185">Reference proteome</keyword>